<reference evidence="5 6" key="1">
    <citation type="submission" date="2017-05" db="EMBL/GenBank/DDBJ databases">
        <authorList>
            <person name="Varghese N."/>
            <person name="Submissions S."/>
        </authorList>
    </citation>
    <scope>NUCLEOTIDE SEQUENCE [LARGE SCALE GENOMIC DNA]</scope>
    <source>
        <strain evidence="5 6">DSM 45474</strain>
    </source>
</reference>
<dbReference type="InterPro" id="IPR016071">
    <property type="entry name" value="Staphylococal_nuclease_OB-fold"/>
</dbReference>
<dbReference type="SUPFAM" id="SSF50199">
    <property type="entry name" value="Staphylococcal nuclease"/>
    <property type="match status" value="1"/>
</dbReference>
<keyword evidence="1" id="KW-0540">Nuclease</keyword>
<dbReference type="SMART" id="SM00318">
    <property type="entry name" value="SNc"/>
    <property type="match status" value="1"/>
</dbReference>
<dbReference type="InterPro" id="IPR035437">
    <property type="entry name" value="SNase_OB-fold_sf"/>
</dbReference>
<feature type="domain" description="TNase-like" evidence="4">
    <location>
        <begin position="32"/>
        <end position="161"/>
    </location>
</feature>
<evidence type="ECO:0000259" key="4">
    <source>
        <dbReference type="PROSITE" id="PS50830"/>
    </source>
</evidence>
<dbReference type="RefSeq" id="WP_185956333.1">
    <property type="nucleotide sequence ID" value="NZ_FXTI01000011.1"/>
</dbReference>
<keyword evidence="3" id="KW-0378">Hydrolase</keyword>
<dbReference type="Proteomes" id="UP000315636">
    <property type="component" value="Unassembled WGS sequence"/>
</dbReference>
<organism evidence="5 6">
    <name type="scientific">Melghirimyces algeriensis</name>
    <dbReference type="NCBI Taxonomy" id="910412"/>
    <lineage>
        <taxon>Bacteria</taxon>
        <taxon>Bacillati</taxon>
        <taxon>Bacillota</taxon>
        <taxon>Bacilli</taxon>
        <taxon>Bacillales</taxon>
        <taxon>Thermoactinomycetaceae</taxon>
        <taxon>Melghirimyces</taxon>
    </lineage>
</organism>
<dbReference type="PANTHER" id="PTHR12302">
    <property type="entry name" value="EBNA2 BINDING PROTEIN P100"/>
    <property type="match status" value="1"/>
</dbReference>
<proteinExistence type="predicted"/>
<gene>
    <name evidence="5" type="ORF">SAMN06264849_11165</name>
</gene>
<dbReference type="AlphaFoldDB" id="A0A521EXQ6"/>
<dbReference type="Gene3D" id="2.40.50.90">
    <property type="match status" value="1"/>
</dbReference>
<dbReference type="GO" id="GO:0004519">
    <property type="term" value="F:endonuclease activity"/>
    <property type="evidence" value="ECO:0007669"/>
    <property type="project" value="UniProtKB-KW"/>
</dbReference>
<sequence length="174" mass="20111">MHRGWFWVLPFFLLLSGCKNPNQVLEMPVNKIVVKADFVETLNGDQARFNIDGRVKTVQFLQMETPKVRKKQPLGKEAKEFTDSLLKNAQRIQLRYDVQPKSSDSRVKAYVFADGKSVQMELLKNGLARMKNEPSKRQDFLHLLQRTELKAKKKRVGIWSCPAYVTDDGFVPDQ</sequence>
<dbReference type="PROSITE" id="PS51257">
    <property type="entry name" value="PROKAR_LIPOPROTEIN"/>
    <property type="match status" value="1"/>
</dbReference>
<dbReference type="EMBL" id="FXTI01000011">
    <property type="protein sequence ID" value="SMO88772.1"/>
    <property type="molecule type" value="Genomic_DNA"/>
</dbReference>
<protein>
    <submittedName>
        <fullName evidence="5">Nuclease homologue</fullName>
    </submittedName>
</protein>
<evidence type="ECO:0000256" key="3">
    <source>
        <dbReference type="ARBA" id="ARBA00022801"/>
    </source>
</evidence>
<dbReference type="PANTHER" id="PTHR12302:SF3">
    <property type="entry name" value="SERINE_THREONINE-PROTEIN KINASE 31"/>
    <property type="match status" value="1"/>
</dbReference>
<dbReference type="Pfam" id="PF00565">
    <property type="entry name" value="SNase"/>
    <property type="match status" value="1"/>
</dbReference>
<dbReference type="PROSITE" id="PS50830">
    <property type="entry name" value="TNASE_3"/>
    <property type="match status" value="1"/>
</dbReference>
<accession>A0A521EXQ6</accession>
<keyword evidence="6" id="KW-1185">Reference proteome</keyword>
<evidence type="ECO:0000313" key="6">
    <source>
        <dbReference type="Proteomes" id="UP000315636"/>
    </source>
</evidence>
<evidence type="ECO:0000256" key="1">
    <source>
        <dbReference type="ARBA" id="ARBA00022722"/>
    </source>
</evidence>
<evidence type="ECO:0000256" key="2">
    <source>
        <dbReference type="ARBA" id="ARBA00022759"/>
    </source>
</evidence>
<name>A0A521EXQ6_9BACL</name>
<evidence type="ECO:0000313" key="5">
    <source>
        <dbReference type="EMBL" id="SMO88772.1"/>
    </source>
</evidence>
<dbReference type="GO" id="GO:0016787">
    <property type="term" value="F:hydrolase activity"/>
    <property type="evidence" value="ECO:0007669"/>
    <property type="project" value="UniProtKB-KW"/>
</dbReference>
<keyword evidence="2" id="KW-0255">Endonuclease</keyword>